<gene>
    <name evidence="1" type="ORF">L2E82_17460</name>
</gene>
<accession>A0ACB9F8V0</accession>
<organism evidence="1 2">
    <name type="scientific">Cichorium intybus</name>
    <name type="common">Chicory</name>
    <dbReference type="NCBI Taxonomy" id="13427"/>
    <lineage>
        <taxon>Eukaryota</taxon>
        <taxon>Viridiplantae</taxon>
        <taxon>Streptophyta</taxon>
        <taxon>Embryophyta</taxon>
        <taxon>Tracheophyta</taxon>
        <taxon>Spermatophyta</taxon>
        <taxon>Magnoliopsida</taxon>
        <taxon>eudicotyledons</taxon>
        <taxon>Gunneridae</taxon>
        <taxon>Pentapetalae</taxon>
        <taxon>asterids</taxon>
        <taxon>campanulids</taxon>
        <taxon>Asterales</taxon>
        <taxon>Asteraceae</taxon>
        <taxon>Cichorioideae</taxon>
        <taxon>Cichorieae</taxon>
        <taxon>Cichoriinae</taxon>
        <taxon>Cichorium</taxon>
    </lineage>
</organism>
<reference evidence="1 2" key="2">
    <citation type="journal article" date="2022" name="Mol. Ecol. Resour.">
        <title>The genomes of chicory, endive, great burdock and yacon provide insights into Asteraceae paleo-polyploidization history and plant inulin production.</title>
        <authorList>
            <person name="Fan W."/>
            <person name="Wang S."/>
            <person name="Wang H."/>
            <person name="Wang A."/>
            <person name="Jiang F."/>
            <person name="Liu H."/>
            <person name="Zhao H."/>
            <person name="Xu D."/>
            <person name="Zhang Y."/>
        </authorList>
    </citation>
    <scope>NUCLEOTIDE SEQUENCE [LARGE SCALE GENOMIC DNA]</scope>
    <source>
        <strain evidence="2">cv. Punajuju</strain>
        <tissue evidence="1">Leaves</tissue>
    </source>
</reference>
<comment type="caution">
    <text evidence="1">The sequence shown here is derived from an EMBL/GenBank/DDBJ whole genome shotgun (WGS) entry which is preliminary data.</text>
</comment>
<dbReference type="Proteomes" id="UP001055811">
    <property type="component" value="Linkage Group LG03"/>
</dbReference>
<proteinExistence type="predicted"/>
<keyword evidence="2" id="KW-1185">Reference proteome</keyword>
<evidence type="ECO:0000313" key="1">
    <source>
        <dbReference type="EMBL" id="KAI3767365.1"/>
    </source>
</evidence>
<protein>
    <submittedName>
        <fullName evidence="1">Uncharacterized protein</fullName>
    </submittedName>
</protein>
<reference evidence="2" key="1">
    <citation type="journal article" date="2022" name="Mol. Ecol. Resour.">
        <title>The genomes of chicory, endive, great burdock and yacon provide insights into Asteraceae palaeo-polyploidization history and plant inulin production.</title>
        <authorList>
            <person name="Fan W."/>
            <person name="Wang S."/>
            <person name="Wang H."/>
            <person name="Wang A."/>
            <person name="Jiang F."/>
            <person name="Liu H."/>
            <person name="Zhao H."/>
            <person name="Xu D."/>
            <person name="Zhang Y."/>
        </authorList>
    </citation>
    <scope>NUCLEOTIDE SEQUENCE [LARGE SCALE GENOMIC DNA]</scope>
    <source>
        <strain evidence="2">cv. Punajuju</strain>
    </source>
</reference>
<name>A0ACB9F8V0_CICIN</name>
<evidence type="ECO:0000313" key="2">
    <source>
        <dbReference type="Proteomes" id="UP001055811"/>
    </source>
</evidence>
<dbReference type="EMBL" id="CM042011">
    <property type="protein sequence ID" value="KAI3767365.1"/>
    <property type="molecule type" value="Genomic_DNA"/>
</dbReference>
<sequence length="192" mass="21643">MSGVTLILSQNKNTNQTVINLHGIAIGNAWIDDATFNQGKLDYLWTHALVSDETHVGINRYCDYSAEIASKKCIQYLRQVFHEVGEIDIYNIYAPLCDNNTHELESSGSVKNFDPCSSDYVFSYLNRAEVQEALHARNTSWEHCSGFDWTDSPITILPTTNQLIAIGISVWIYSGDIDGMIPVTSTRLEDMW</sequence>